<gene>
    <name evidence="2" type="ORF">Afil01_67680</name>
</gene>
<dbReference type="InterPro" id="IPR036689">
    <property type="entry name" value="ESAT-6-like_sf"/>
</dbReference>
<name>A0A9W6ST07_9ACTN</name>
<protein>
    <recommendedName>
        <fullName evidence="4">WXG100 family type VII secretion target</fullName>
    </recommendedName>
</protein>
<organism evidence="2 3">
    <name type="scientific">Actinorhabdospora filicis</name>
    <dbReference type="NCBI Taxonomy" id="1785913"/>
    <lineage>
        <taxon>Bacteria</taxon>
        <taxon>Bacillati</taxon>
        <taxon>Actinomycetota</taxon>
        <taxon>Actinomycetes</taxon>
        <taxon>Micromonosporales</taxon>
        <taxon>Micromonosporaceae</taxon>
        <taxon>Actinorhabdospora</taxon>
    </lineage>
</organism>
<evidence type="ECO:0000256" key="1">
    <source>
        <dbReference type="SAM" id="MobiDB-lite"/>
    </source>
</evidence>
<proteinExistence type="predicted"/>
<dbReference type="Gene3D" id="1.10.287.1060">
    <property type="entry name" value="ESAT-6-like"/>
    <property type="match status" value="1"/>
</dbReference>
<evidence type="ECO:0008006" key="4">
    <source>
        <dbReference type="Google" id="ProtNLM"/>
    </source>
</evidence>
<dbReference type="Proteomes" id="UP001165079">
    <property type="component" value="Unassembled WGS sequence"/>
</dbReference>
<evidence type="ECO:0000313" key="2">
    <source>
        <dbReference type="EMBL" id="GLZ81961.1"/>
    </source>
</evidence>
<keyword evidence="3" id="KW-1185">Reference proteome</keyword>
<feature type="compositionally biased region" description="Basic and acidic residues" evidence="1">
    <location>
        <begin position="364"/>
        <end position="376"/>
    </location>
</feature>
<dbReference type="RefSeq" id="WP_285667533.1">
    <property type="nucleotide sequence ID" value="NZ_BSTX01000008.1"/>
</dbReference>
<accession>A0A9W6ST07</accession>
<comment type="caution">
    <text evidence="2">The sequence shown here is derived from an EMBL/GenBank/DDBJ whole genome shotgun (WGS) entry which is preliminary data.</text>
</comment>
<reference evidence="2" key="1">
    <citation type="submission" date="2023-03" db="EMBL/GenBank/DDBJ databases">
        <title>Actinorhabdospora filicis NBRC 111898.</title>
        <authorList>
            <person name="Ichikawa N."/>
            <person name="Sato H."/>
            <person name="Tonouchi N."/>
        </authorList>
    </citation>
    <scope>NUCLEOTIDE SEQUENCE</scope>
    <source>
        <strain evidence="2">NBRC 111898</strain>
    </source>
</reference>
<dbReference type="SUPFAM" id="SSF140453">
    <property type="entry name" value="EsxAB dimer-like"/>
    <property type="match status" value="1"/>
</dbReference>
<dbReference type="EMBL" id="BSTX01000008">
    <property type="protein sequence ID" value="GLZ81961.1"/>
    <property type="molecule type" value="Genomic_DNA"/>
</dbReference>
<feature type="region of interest" description="Disordered" evidence="1">
    <location>
        <begin position="356"/>
        <end position="376"/>
    </location>
</feature>
<sequence length="376" mass="38730">MTTPDGPGTFADLNKGTYEQDGWFEQASGRGSSIAGSFLDLADATSPPEVAAATVSSRMEILSAIASPGQALISNGLGWLISIILSPIIEGVIEPALGDPEQMRATASGWEQVGNWLDQVATAEPERARKTTGAWQGAAGDAFRTRMDDFGKGAKAMGGDVRGLKDTLETFADLMDAFVEFCVSILTDLVTGLIVEWLAALAASYITAGASVVAAGTATTIQVANTASKVAKAVTELEKALQLLRGKIKPVIEAMDELRNGNFALRALGRKIDGTGLGILTRANGEGLSTTANRFANGVIGPQALATNITQHLLSNVLGGTTLTGRAAKNAAIDGAIDYGIGAGADYAYDTGKDAVTGGDASDEERAAAEKRGFGS</sequence>
<evidence type="ECO:0000313" key="3">
    <source>
        <dbReference type="Proteomes" id="UP001165079"/>
    </source>
</evidence>
<dbReference type="AlphaFoldDB" id="A0A9W6ST07"/>